<feature type="signal peptide" evidence="3">
    <location>
        <begin position="1"/>
        <end position="19"/>
    </location>
</feature>
<dbReference type="GO" id="GO:0006955">
    <property type="term" value="P:immune response"/>
    <property type="evidence" value="ECO:0007669"/>
    <property type="project" value="InterPro"/>
</dbReference>
<gene>
    <name evidence="5" type="ORF">Q5P01_014974</name>
</gene>
<evidence type="ECO:0000256" key="1">
    <source>
        <dbReference type="ARBA" id="ARBA00022514"/>
    </source>
</evidence>
<dbReference type="EMBL" id="JAUPFM010000011">
    <property type="protein sequence ID" value="KAK2837762.1"/>
    <property type="molecule type" value="Genomic_DNA"/>
</dbReference>
<feature type="chain" id="PRO_5041693387" description="Chemokine interleukin-8-like domain-containing protein" evidence="3">
    <location>
        <begin position="20"/>
        <end position="123"/>
    </location>
</feature>
<evidence type="ECO:0000256" key="3">
    <source>
        <dbReference type="SAM" id="SignalP"/>
    </source>
</evidence>
<protein>
    <recommendedName>
        <fullName evidence="4">Chemokine interleukin-8-like domain-containing protein</fullName>
    </recommendedName>
</protein>
<feature type="domain" description="Chemokine interleukin-8-like" evidence="4">
    <location>
        <begin position="25"/>
        <end position="85"/>
    </location>
</feature>
<dbReference type="InterPro" id="IPR036048">
    <property type="entry name" value="Interleukin_8-like_sf"/>
</dbReference>
<dbReference type="Pfam" id="PF00048">
    <property type="entry name" value="IL8"/>
    <property type="match status" value="1"/>
</dbReference>
<evidence type="ECO:0000313" key="6">
    <source>
        <dbReference type="Proteomes" id="UP001187415"/>
    </source>
</evidence>
<reference evidence="5" key="1">
    <citation type="submission" date="2023-07" db="EMBL/GenBank/DDBJ databases">
        <title>Chromosome-level Genome Assembly of Striped Snakehead (Channa striata).</title>
        <authorList>
            <person name="Liu H."/>
        </authorList>
    </citation>
    <scope>NUCLEOTIDE SEQUENCE</scope>
    <source>
        <strain evidence="5">Gz</strain>
        <tissue evidence="5">Muscle</tissue>
    </source>
</reference>
<dbReference type="AlphaFoldDB" id="A0AA88MKX7"/>
<dbReference type="Gene3D" id="2.40.50.40">
    <property type="match status" value="1"/>
</dbReference>
<feature type="compositionally biased region" description="Low complexity" evidence="2">
    <location>
        <begin position="98"/>
        <end position="108"/>
    </location>
</feature>
<dbReference type="SUPFAM" id="SSF54117">
    <property type="entry name" value="Interleukin 8-like chemokines"/>
    <property type="match status" value="1"/>
</dbReference>
<keyword evidence="3" id="KW-0732">Signal</keyword>
<evidence type="ECO:0000313" key="5">
    <source>
        <dbReference type="EMBL" id="KAK2837762.1"/>
    </source>
</evidence>
<evidence type="ECO:0000259" key="4">
    <source>
        <dbReference type="SMART" id="SM00199"/>
    </source>
</evidence>
<comment type="caution">
    <text evidence="5">The sequence shown here is derived from an EMBL/GenBank/DDBJ whole genome shotgun (WGS) entry which is preliminary data.</text>
</comment>
<dbReference type="SMART" id="SM00199">
    <property type="entry name" value="SCY"/>
    <property type="match status" value="1"/>
</dbReference>
<evidence type="ECO:0000256" key="2">
    <source>
        <dbReference type="SAM" id="MobiDB-lite"/>
    </source>
</evidence>
<dbReference type="Proteomes" id="UP001187415">
    <property type="component" value="Unassembled WGS sequence"/>
</dbReference>
<sequence>MKSVIVAFLTCLLFLCSQGQIGGRSSKCKCFNYVARVNRELIKTEPVVHPPNIFCQKTEIIITIENKERCVNPQSPLGQLILKNKSRQTKKTAVSTMSASTQTNTRSSTSRRLHTTAKPMQRP</sequence>
<proteinExistence type="predicted"/>
<keyword evidence="6" id="KW-1185">Reference proteome</keyword>
<accession>A0AA88MKX7</accession>
<feature type="region of interest" description="Disordered" evidence="2">
    <location>
        <begin position="86"/>
        <end position="123"/>
    </location>
</feature>
<name>A0AA88MKX7_CHASR</name>
<dbReference type="GO" id="GO:0008009">
    <property type="term" value="F:chemokine activity"/>
    <property type="evidence" value="ECO:0007669"/>
    <property type="project" value="InterPro"/>
</dbReference>
<keyword evidence="1" id="KW-0202">Cytokine</keyword>
<organism evidence="5 6">
    <name type="scientific">Channa striata</name>
    <name type="common">Snakehead murrel</name>
    <name type="synonym">Ophicephalus striatus</name>
    <dbReference type="NCBI Taxonomy" id="64152"/>
    <lineage>
        <taxon>Eukaryota</taxon>
        <taxon>Metazoa</taxon>
        <taxon>Chordata</taxon>
        <taxon>Craniata</taxon>
        <taxon>Vertebrata</taxon>
        <taxon>Euteleostomi</taxon>
        <taxon>Actinopterygii</taxon>
        <taxon>Neopterygii</taxon>
        <taxon>Teleostei</taxon>
        <taxon>Neoteleostei</taxon>
        <taxon>Acanthomorphata</taxon>
        <taxon>Anabantaria</taxon>
        <taxon>Anabantiformes</taxon>
        <taxon>Channoidei</taxon>
        <taxon>Channidae</taxon>
        <taxon>Channa</taxon>
    </lineage>
</organism>
<dbReference type="GO" id="GO:0005615">
    <property type="term" value="C:extracellular space"/>
    <property type="evidence" value="ECO:0007669"/>
    <property type="project" value="UniProtKB-KW"/>
</dbReference>
<dbReference type="InterPro" id="IPR001811">
    <property type="entry name" value="Chemokine_IL8-like_dom"/>
</dbReference>